<protein>
    <recommendedName>
        <fullName evidence="13">Serine hydroxymethyltransferase</fullName>
        <shortName evidence="13">SHMT</shortName>
        <shortName evidence="13">Serine methylase</shortName>
        <ecNumber evidence="13">2.1.2.1</ecNumber>
    </recommendedName>
</protein>
<reference evidence="16 17" key="1">
    <citation type="submission" date="2020-06" db="EMBL/GenBank/DDBJ databases">
        <title>Oricola thermophila sp. nov. isolated from a tidal sediments.</title>
        <authorList>
            <person name="Kwon K.K."/>
            <person name="Yang S.-H."/>
            <person name="Park M.-J."/>
        </authorList>
    </citation>
    <scope>NUCLEOTIDE SEQUENCE [LARGE SCALE GENOMIC DNA]</scope>
    <source>
        <strain evidence="16 17">MEBiC13590</strain>
    </source>
</reference>
<dbReference type="InterPro" id="IPR001085">
    <property type="entry name" value="Ser_HO-MeTrfase"/>
</dbReference>
<dbReference type="NCBIfam" id="NF000586">
    <property type="entry name" value="PRK00011.1"/>
    <property type="match status" value="1"/>
</dbReference>
<dbReference type="InterPro" id="IPR039429">
    <property type="entry name" value="SHMT-like_dom"/>
</dbReference>
<name>A0A6N1VCT0_9HYPH</name>
<keyword evidence="6 13" id="KW-0963">Cytoplasm</keyword>
<dbReference type="GO" id="GO:0035999">
    <property type="term" value="P:tetrahydrofolate interconversion"/>
    <property type="evidence" value="ECO:0007669"/>
    <property type="project" value="UniProtKB-UniRule"/>
</dbReference>
<evidence type="ECO:0000313" key="16">
    <source>
        <dbReference type="EMBL" id="QKV18343.1"/>
    </source>
</evidence>
<evidence type="ECO:0000259" key="15">
    <source>
        <dbReference type="Pfam" id="PF00464"/>
    </source>
</evidence>
<comment type="similarity">
    <text evidence="4 13">Belongs to the SHMT family.</text>
</comment>
<comment type="pathway">
    <text evidence="13">One-carbon metabolism; tetrahydrofolate interconversion.</text>
</comment>
<evidence type="ECO:0000256" key="14">
    <source>
        <dbReference type="PIRSR" id="PIRSR000412-50"/>
    </source>
</evidence>
<comment type="pathway">
    <text evidence="13">Amino-acid biosynthesis; glycine biosynthesis; glycine from L-serine: step 1/1.</text>
</comment>
<feature type="binding site" evidence="13">
    <location>
        <position position="134"/>
    </location>
    <ligand>
        <name>(6S)-5,6,7,8-tetrahydrofolate</name>
        <dbReference type="ChEBI" id="CHEBI:57453"/>
    </ligand>
</feature>
<evidence type="ECO:0000256" key="13">
    <source>
        <dbReference type="HAMAP-Rule" id="MF_00051"/>
    </source>
</evidence>
<dbReference type="Proteomes" id="UP000509367">
    <property type="component" value="Chromosome"/>
</dbReference>
<evidence type="ECO:0000256" key="7">
    <source>
        <dbReference type="ARBA" id="ARBA00022563"/>
    </source>
</evidence>
<dbReference type="InterPro" id="IPR015424">
    <property type="entry name" value="PyrdxlP-dep_Trfase"/>
</dbReference>
<keyword evidence="7 13" id="KW-0554">One-carbon metabolism</keyword>
<comment type="function">
    <text evidence="13">Catalyzes the reversible interconversion of serine and glycine with tetrahydrofolate (THF) serving as the one-carbon carrier. This reaction serves as the major source of one-carbon groups required for the biosynthesis of purines, thymidylate, methionine, and other important biomolecules. Also exhibits THF-independent aldolase activity toward beta-hydroxyamino acids, producing glycine and aldehydes, via a retro-aldol mechanism.</text>
</comment>
<evidence type="ECO:0000313" key="17">
    <source>
        <dbReference type="Proteomes" id="UP000509367"/>
    </source>
</evidence>
<keyword evidence="9 13" id="KW-0808">Transferase</keyword>
<keyword evidence="17" id="KW-1185">Reference proteome</keyword>
<dbReference type="Gene3D" id="3.40.640.10">
    <property type="entry name" value="Type I PLP-dependent aspartate aminotransferase-like (Major domain)"/>
    <property type="match status" value="1"/>
</dbReference>
<sequence>MSQNAAANSNAYSDAFFSETLAERDPEIFDAIRKELGRQRHEIELIASENIVSRAVLEAQGSVMTNKYAEGYPGKRYYGGCQFVDIAEELAIERAKKLFGCNFANVQPNSGSQMNQAVFLALLEPGDTFMGLDLNSGGHLTHGSPVNMSGKWFNVVSYGVREDDHLLDMDAIAARAEQHKPKLIIAGGTAYSRFWDWERFREIADSVGAYLMVDMAHISGLVAGGVHPSPVPHAHVVTTTTHKSLRGPRGGMILCNDEAIAKKINSAVFPGLQGGPLMHVIAAKAVAFGEALRPEFKTYAQNVVANARALADSLKQNGIDIVSGGTDNHLMLADLRPKTVTGKAAEAALGRANITCNKNGIPFDPEKPFVTSGIRLGTPAGTTRGFGPAEFREIGAMIARVLDGLRQAGPDGDNSGIESAVKKDVIALTERFPLYGYLG</sequence>
<dbReference type="KEGG" id="orm:HTY61_07690"/>
<dbReference type="GO" id="GO:0019264">
    <property type="term" value="P:glycine biosynthetic process from serine"/>
    <property type="evidence" value="ECO:0007669"/>
    <property type="project" value="UniProtKB-UniRule"/>
</dbReference>
<keyword evidence="10 13" id="KW-0663">Pyridoxal phosphate</keyword>
<comment type="subunit">
    <text evidence="5 13">Homodimer.</text>
</comment>
<dbReference type="RefSeq" id="WP_175276237.1">
    <property type="nucleotide sequence ID" value="NZ_CP054836.1"/>
</dbReference>
<dbReference type="GO" id="GO:0050413">
    <property type="term" value="F:D-alanine 2-hydroxymethyltransferase activity"/>
    <property type="evidence" value="ECO:0007669"/>
    <property type="project" value="UniProtKB-EC"/>
</dbReference>
<dbReference type="InterPro" id="IPR019798">
    <property type="entry name" value="Ser_HO-MeTrfase_PLP_BS"/>
</dbReference>
<dbReference type="InterPro" id="IPR015421">
    <property type="entry name" value="PyrdxlP-dep_Trfase_major"/>
</dbReference>
<keyword evidence="8 13" id="KW-0028">Amino-acid biosynthesis</keyword>
<evidence type="ECO:0000256" key="6">
    <source>
        <dbReference type="ARBA" id="ARBA00022490"/>
    </source>
</evidence>
<evidence type="ECO:0000256" key="1">
    <source>
        <dbReference type="ARBA" id="ARBA00001528"/>
    </source>
</evidence>
<evidence type="ECO:0000256" key="10">
    <source>
        <dbReference type="ARBA" id="ARBA00022898"/>
    </source>
</evidence>
<accession>A0A6N1VCT0</accession>
<comment type="function">
    <text evidence="12">Catalyzes the reversible interconversion of alpha-methyl-L-serine to D-alanine with tetrahydrofolate (THF) serving as the one-carbon carrier. Cannot use alpha-methyl-D-serine, L-serine, D-serine or L-alanine.</text>
</comment>
<dbReference type="FunFam" id="3.40.640.10:FF:000001">
    <property type="entry name" value="Serine hydroxymethyltransferase"/>
    <property type="match status" value="1"/>
</dbReference>
<dbReference type="SUPFAM" id="SSF53383">
    <property type="entry name" value="PLP-dependent transferases"/>
    <property type="match status" value="1"/>
</dbReference>
<evidence type="ECO:0000256" key="8">
    <source>
        <dbReference type="ARBA" id="ARBA00022605"/>
    </source>
</evidence>
<feature type="domain" description="Serine hydroxymethyltransferase-like" evidence="15">
    <location>
        <begin position="21"/>
        <end position="398"/>
    </location>
</feature>
<dbReference type="GO" id="GO:0004372">
    <property type="term" value="F:glycine hydroxymethyltransferase activity"/>
    <property type="evidence" value="ECO:0007669"/>
    <property type="project" value="UniProtKB-UniRule"/>
</dbReference>
<dbReference type="GO" id="GO:0005829">
    <property type="term" value="C:cytosol"/>
    <property type="evidence" value="ECO:0007669"/>
    <property type="project" value="TreeGrafter"/>
</dbReference>
<dbReference type="GO" id="GO:0008168">
    <property type="term" value="F:methyltransferase activity"/>
    <property type="evidence" value="ECO:0007669"/>
    <property type="project" value="UniProtKB-KW"/>
</dbReference>
<feature type="binding site" evidence="13">
    <location>
        <begin position="138"/>
        <end position="140"/>
    </location>
    <ligand>
        <name>(6S)-5,6,7,8-tetrahydrofolate</name>
        <dbReference type="ChEBI" id="CHEBI:57453"/>
    </ligand>
</feature>
<feature type="modified residue" description="N6-(pyridoxal phosphate)lysine" evidence="13 14">
    <location>
        <position position="243"/>
    </location>
</feature>
<dbReference type="InterPro" id="IPR049943">
    <property type="entry name" value="Ser_HO-MeTrfase-like"/>
</dbReference>
<comment type="catalytic activity">
    <reaction evidence="11">
        <text>(6R)-5,10-methylene-5,6,7,8-tetrahydrofolate + D-alanine + H2O = 2-methylserine + (6S)-5,6,7,8-tetrahydrofolate</text>
        <dbReference type="Rhea" id="RHEA:10064"/>
        <dbReference type="ChEBI" id="CHEBI:15377"/>
        <dbReference type="ChEBI" id="CHEBI:15636"/>
        <dbReference type="ChEBI" id="CHEBI:57416"/>
        <dbReference type="ChEBI" id="CHEBI:57453"/>
        <dbReference type="ChEBI" id="CHEBI:58275"/>
        <dbReference type="EC" id="2.1.2.7"/>
    </reaction>
</comment>
<gene>
    <name evidence="13" type="primary">glyA</name>
    <name evidence="16" type="ORF">HTY61_07690</name>
</gene>
<comment type="subcellular location">
    <subcellularLocation>
        <location evidence="3 13">Cytoplasm</location>
    </subcellularLocation>
</comment>
<dbReference type="GO" id="GO:0030170">
    <property type="term" value="F:pyridoxal phosphate binding"/>
    <property type="evidence" value="ECO:0007669"/>
    <property type="project" value="UniProtKB-UniRule"/>
</dbReference>
<comment type="catalytic activity">
    <reaction evidence="1 13">
        <text>(6R)-5,10-methylene-5,6,7,8-tetrahydrofolate + glycine + H2O = (6S)-5,6,7,8-tetrahydrofolate + L-serine</text>
        <dbReference type="Rhea" id="RHEA:15481"/>
        <dbReference type="ChEBI" id="CHEBI:15377"/>
        <dbReference type="ChEBI" id="CHEBI:15636"/>
        <dbReference type="ChEBI" id="CHEBI:33384"/>
        <dbReference type="ChEBI" id="CHEBI:57305"/>
        <dbReference type="ChEBI" id="CHEBI:57453"/>
        <dbReference type="EC" id="2.1.2.1"/>
    </reaction>
</comment>
<dbReference type="EC" id="2.1.2.1" evidence="13"/>
<dbReference type="PIRSF" id="PIRSF000412">
    <property type="entry name" value="SHMT"/>
    <property type="match status" value="1"/>
</dbReference>
<organism evidence="16 17">
    <name type="scientific">Oricola thermophila</name>
    <dbReference type="NCBI Taxonomy" id="2742145"/>
    <lineage>
        <taxon>Bacteria</taxon>
        <taxon>Pseudomonadati</taxon>
        <taxon>Pseudomonadota</taxon>
        <taxon>Alphaproteobacteria</taxon>
        <taxon>Hyphomicrobiales</taxon>
        <taxon>Ahrensiaceae</taxon>
        <taxon>Oricola</taxon>
    </lineage>
</organism>
<dbReference type="PROSITE" id="PS00096">
    <property type="entry name" value="SHMT"/>
    <property type="match status" value="1"/>
</dbReference>
<dbReference type="AlphaFoldDB" id="A0A6N1VCT0"/>
<dbReference type="Pfam" id="PF00464">
    <property type="entry name" value="SHMT"/>
    <property type="match status" value="1"/>
</dbReference>
<dbReference type="InterPro" id="IPR015422">
    <property type="entry name" value="PyrdxlP-dep_Trfase_small"/>
</dbReference>
<dbReference type="EMBL" id="CP054836">
    <property type="protein sequence ID" value="QKV18343.1"/>
    <property type="molecule type" value="Genomic_DNA"/>
</dbReference>
<evidence type="ECO:0000256" key="2">
    <source>
        <dbReference type="ARBA" id="ARBA00001933"/>
    </source>
</evidence>
<keyword evidence="16" id="KW-0489">Methyltransferase</keyword>
<dbReference type="FunFam" id="3.90.1150.10:FF:000003">
    <property type="entry name" value="Serine hydroxymethyltransferase"/>
    <property type="match status" value="1"/>
</dbReference>
<dbReference type="HAMAP" id="MF_00051">
    <property type="entry name" value="SHMT"/>
    <property type="match status" value="1"/>
</dbReference>
<feature type="site" description="Plays an important role in substrate specificity" evidence="13">
    <location>
        <position position="242"/>
    </location>
</feature>
<dbReference type="Gene3D" id="3.90.1150.10">
    <property type="entry name" value="Aspartate Aminotransferase, domain 1"/>
    <property type="match status" value="1"/>
</dbReference>
<evidence type="ECO:0000256" key="9">
    <source>
        <dbReference type="ARBA" id="ARBA00022679"/>
    </source>
</evidence>
<dbReference type="UniPathway" id="UPA00193"/>
<evidence type="ECO:0000256" key="5">
    <source>
        <dbReference type="ARBA" id="ARBA00011738"/>
    </source>
</evidence>
<dbReference type="CDD" id="cd00378">
    <property type="entry name" value="SHMT"/>
    <property type="match status" value="1"/>
</dbReference>
<dbReference type="PANTHER" id="PTHR11680">
    <property type="entry name" value="SERINE HYDROXYMETHYLTRANSFERASE"/>
    <property type="match status" value="1"/>
</dbReference>
<dbReference type="GO" id="GO:0032259">
    <property type="term" value="P:methylation"/>
    <property type="evidence" value="ECO:0007669"/>
    <property type="project" value="UniProtKB-KW"/>
</dbReference>
<proteinExistence type="inferred from homology"/>
<feature type="binding site" evidence="13">
    <location>
        <position position="258"/>
    </location>
    <ligand>
        <name>(6S)-5,6,7,8-tetrahydrofolate</name>
        <dbReference type="ChEBI" id="CHEBI:57453"/>
    </ligand>
</feature>
<evidence type="ECO:0000256" key="12">
    <source>
        <dbReference type="ARBA" id="ARBA00057572"/>
    </source>
</evidence>
<comment type="caution">
    <text evidence="13">Lacks conserved residue(s) required for the propagation of feature annotation.</text>
</comment>
<evidence type="ECO:0000256" key="4">
    <source>
        <dbReference type="ARBA" id="ARBA00006376"/>
    </source>
</evidence>
<dbReference type="PANTHER" id="PTHR11680:SF35">
    <property type="entry name" value="SERINE HYDROXYMETHYLTRANSFERASE 1"/>
    <property type="match status" value="1"/>
</dbReference>
<dbReference type="UniPathway" id="UPA00288">
    <property type="reaction ID" value="UER01023"/>
</dbReference>
<evidence type="ECO:0000256" key="11">
    <source>
        <dbReference type="ARBA" id="ARBA00051216"/>
    </source>
</evidence>
<comment type="cofactor">
    <cofactor evidence="2 13 14">
        <name>pyridoxal 5'-phosphate</name>
        <dbReference type="ChEBI" id="CHEBI:597326"/>
    </cofactor>
</comment>
<evidence type="ECO:0000256" key="3">
    <source>
        <dbReference type="ARBA" id="ARBA00004496"/>
    </source>
</evidence>